<keyword evidence="2" id="KW-1185">Reference proteome</keyword>
<dbReference type="EMBL" id="JACZZA010000017">
    <property type="protein sequence ID" value="MBE1162801.1"/>
    <property type="molecule type" value="Genomic_DNA"/>
</dbReference>
<organism evidence="1 2">
    <name type="scientific">Dyella acidiphila</name>
    <dbReference type="NCBI Taxonomy" id="2775866"/>
    <lineage>
        <taxon>Bacteria</taxon>
        <taxon>Pseudomonadati</taxon>
        <taxon>Pseudomonadota</taxon>
        <taxon>Gammaproteobacteria</taxon>
        <taxon>Lysobacterales</taxon>
        <taxon>Rhodanobacteraceae</taxon>
        <taxon>Dyella</taxon>
    </lineage>
</organism>
<accession>A0ABR9GFK5</accession>
<evidence type="ECO:0000313" key="1">
    <source>
        <dbReference type="EMBL" id="MBE1162801.1"/>
    </source>
</evidence>
<dbReference type="RefSeq" id="WP_192557648.1">
    <property type="nucleotide sequence ID" value="NZ_JACZZA010000017.1"/>
</dbReference>
<dbReference type="Proteomes" id="UP000651010">
    <property type="component" value="Unassembled WGS sequence"/>
</dbReference>
<reference evidence="1 2" key="1">
    <citation type="submission" date="2020-09" db="EMBL/GenBank/DDBJ databases">
        <title>Dyella sp. 7MK23 isolated from forest soil.</title>
        <authorList>
            <person name="Fu J."/>
        </authorList>
    </citation>
    <scope>NUCLEOTIDE SEQUENCE [LARGE SCALE GENOMIC DNA]</scope>
    <source>
        <strain evidence="1 2">7MK23</strain>
    </source>
</reference>
<gene>
    <name evidence="1" type="ORF">IGX34_20645</name>
</gene>
<protein>
    <submittedName>
        <fullName evidence="1">AlpA family phage regulatory protein</fullName>
    </submittedName>
</protein>
<dbReference type="InterPro" id="IPR010260">
    <property type="entry name" value="AlpA"/>
</dbReference>
<dbReference type="Gene3D" id="1.10.238.160">
    <property type="match status" value="1"/>
</dbReference>
<evidence type="ECO:0000313" key="2">
    <source>
        <dbReference type="Proteomes" id="UP000651010"/>
    </source>
</evidence>
<proteinExistence type="predicted"/>
<comment type="caution">
    <text evidence="1">The sequence shown here is derived from an EMBL/GenBank/DDBJ whole genome shotgun (WGS) entry which is preliminary data.</text>
</comment>
<name>A0ABR9GFK5_9GAMM</name>
<dbReference type="Pfam" id="PF05930">
    <property type="entry name" value="Phage_AlpA"/>
    <property type="match status" value="1"/>
</dbReference>
<sequence>MSKIEDSNSVSLLRMADVVKKTGLSRSTVGRLIAKGQFPSPIKISGLMTRWLSRDVDTWIFDLAEASSAIRWKRGATIEKQSIS</sequence>